<dbReference type="EMBL" id="LGTE01000001">
    <property type="protein sequence ID" value="KNZ71128.1"/>
    <property type="molecule type" value="Genomic_DNA"/>
</dbReference>
<accession>A0A0L6W6X5</accession>
<dbReference type="InterPro" id="IPR035205">
    <property type="entry name" value="DUF5320"/>
</dbReference>
<proteinExistence type="predicted"/>
<name>A0A0L6W6X5_9FIRM</name>
<comment type="caution">
    <text evidence="2">The sequence shown here is derived from an EMBL/GenBank/DDBJ whole genome shotgun (WGS) entry which is preliminary data.</text>
</comment>
<organism evidence="2 3">
    <name type="scientific">Thermincola ferriacetica</name>
    <dbReference type="NCBI Taxonomy" id="281456"/>
    <lineage>
        <taxon>Bacteria</taxon>
        <taxon>Bacillati</taxon>
        <taxon>Bacillota</taxon>
        <taxon>Clostridia</taxon>
        <taxon>Eubacteriales</taxon>
        <taxon>Thermincolaceae</taxon>
        <taxon>Thermincola</taxon>
    </lineage>
</organism>
<dbReference type="AlphaFoldDB" id="A0A0L6W6X5"/>
<evidence type="ECO:0000313" key="2">
    <source>
        <dbReference type="EMBL" id="KNZ71128.1"/>
    </source>
</evidence>
<protein>
    <submittedName>
        <fullName evidence="2">Uncharacterized protein</fullName>
    </submittedName>
</protein>
<keyword evidence="1" id="KW-0175">Coiled coil</keyword>
<dbReference type="Proteomes" id="UP000037175">
    <property type="component" value="Unassembled WGS sequence"/>
</dbReference>
<feature type="coiled-coil region" evidence="1">
    <location>
        <begin position="83"/>
        <end position="113"/>
    </location>
</feature>
<reference evidence="3" key="1">
    <citation type="submission" date="2015-07" db="EMBL/GenBank/DDBJ databases">
        <title>Complete Genome of Thermincola ferriacetica strain Z-0001T.</title>
        <authorList>
            <person name="Lusk B."/>
            <person name="Badalamenti J.P."/>
            <person name="Parameswaran P."/>
            <person name="Bond D.R."/>
            <person name="Torres C.I."/>
        </authorList>
    </citation>
    <scope>NUCLEOTIDE SEQUENCE [LARGE SCALE GENOMIC DNA]</scope>
    <source>
        <strain evidence="3">Z-0001</strain>
    </source>
</reference>
<dbReference type="Pfam" id="PF17253">
    <property type="entry name" value="DUF5320"/>
    <property type="match status" value="1"/>
</dbReference>
<evidence type="ECO:0000256" key="1">
    <source>
        <dbReference type="SAM" id="Coils"/>
    </source>
</evidence>
<sequence length="114" mass="11871">MPGFDGTGPLGQGPGTGGGFGYCSSSVGQGNYSASYGTLCGVGRGGTPYGGGRGRCFGGSRRFGGKRLPSVWRNHVSAPVNEKEFLQGRIKALQAEIETINKKISELNQAEENK</sequence>
<dbReference type="RefSeq" id="WP_052216491.1">
    <property type="nucleotide sequence ID" value="NZ_LGTE01000001.1"/>
</dbReference>
<gene>
    <name evidence="2" type="ORF">Tfer_0204</name>
</gene>
<keyword evidence="3" id="KW-1185">Reference proteome</keyword>
<evidence type="ECO:0000313" key="3">
    <source>
        <dbReference type="Proteomes" id="UP000037175"/>
    </source>
</evidence>